<feature type="region of interest" description="Disordered" evidence="1">
    <location>
        <begin position="1"/>
        <end position="28"/>
    </location>
</feature>
<evidence type="ECO:0000313" key="3">
    <source>
        <dbReference type="EMBL" id="EON89762.1"/>
    </source>
</evidence>
<evidence type="ECO:0000256" key="1">
    <source>
        <dbReference type="SAM" id="MobiDB-lite"/>
    </source>
</evidence>
<feature type="compositionally biased region" description="Polar residues" evidence="1">
    <location>
        <begin position="1"/>
        <end position="17"/>
    </location>
</feature>
<sequence length="510" mass="58998">MMINSQIPQTNKPQDSTAYHPKEIRATERPQIPYEHPDLSMYWQLFRQRLIRLKHKRKPYRQHDRHLQTLFQAEQDLLTLCQSLVQYVAEGFMHYSVWDHTHAYYPGRPSQQNARTDAVEGVSRVLPTLAAWLHHNRGHGTLQGLNQQPIDVITLLSQVFISGTDPQHPGYWGTLHDYDQRICEAADLALALWLAKEWIWEHYSSQQQAQIIAWFRQVNQLSTVDNNWHLFALTVQAVIYALTGDNSIDIEKYNRIKEFHVGDGWFRDGAKGNYDYYNAWGFHYSLYWLDQILPDFDREFIRATSAQFTQHYRYFFTPKGLPFFGRSACYRLAAAAPLIASVHQQTDSIGVGEAKRAFRTTLSYFISNGAMEAGAPTQGLFATDPRLIDNYSGPASSFWSLRALNIALFCGNHIHLWDSPETPLPIEQADFAFNIPTINASVQGIRATQEVVVLFHNDYIHQQDPLSRRLEKQSWRAHIQELLLGRATRPKNNLLRKGITCYSSKMSHFF</sequence>
<dbReference type="AlphaFoldDB" id="R8ATV0"/>
<reference evidence="3 4" key="1">
    <citation type="journal article" date="2013" name="Genome Announc.">
        <title>Genome Sequence of Plesiomonas shigelloides Strain 302-73 (Serotype O1).</title>
        <authorList>
            <person name="Pique N."/>
            <person name="Aquilini E."/>
            <person name="Alioto T."/>
            <person name="Minana-Galbis D."/>
            <person name="Tomas J.M."/>
        </authorList>
    </citation>
    <scope>NUCLEOTIDE SEQUENCE [LARGE SCALE GENOMIC DNA]</scope>
    <source>
        <strain evidence="3 4">302-73</strain>
    </source>
</reference>
<dbReference type="HOGENOM" id="CLU_043393_0_0_6"/>
<dbReference type="Pfam" id="PF10022">
    <property type="entry name" value="DUF2264"/>
    <property type="match status" value="1"/>
</dbReference>
<evidence type="ECO:0000259" key="2">
    <source>
        <dbReference type="Pfam" id="PF10022"/>
    </source>
</evidence>
<organism evidence="3 4">
    <name type="scientific">Plesiomonas shigelloides 302-73</name>
    <dbReference type="NCBI Taxonomy" id="1315976"/>
    <lineage>
        <taxon>Bacteria</taxon>
        <taxon>Pseudomonadati</taxon>
        <taxon>Pseudomonadota</taxon>
        <taxon>Gammaproteobacteria</taxon>
        <taxon>Enterobacterales</taxon>
        <taxon>Enterobacteriaceae</taxon>
        <taxon>Plesiomonas</taxon>
    </lineage>
</organism>
<feature type="domain" description="DUF2264" evidence="2">
    <location>
        <begin position="82"/>
        <end position="423"/>
    </location>
</feature>
<proteinExistence type="predicted"/>
<dbReference type="OrthoDB" id="9813465at2"/>
<name>R8ATV0_PLESH</name>
<evidence type="ECO:0000313" key="4">
    <source>
        <dbReference type="Proteomes" id="UP000014012"/>
    </source>
</evidence>
<dbReference type="Proteomes" id="UP000014012">
    <property type="component" value="Unassembled WGS sequence"/>
</dbReference>
<dbReference type="PANTHER" id="PTHR35339:SF4">
    <property type="entry name" value="LINALOOL DEHYDRATASE_ISOMERASE DOMAIN-CONTAINING PROTEIN"/>
    <property type="match status" value="1"/>
</dbReference>
<comment type="caution">
    <text evidence="3">The sequence shown here is derived from an EMBL/GenBank/DDBJ whole genome shotgun (WGS) entry which is preliminary data.</text>
</comment>
<dbReference type="InterPro" id="IPR016624">
    <property type="entry name" value="UCP014753"/>
</dbReference>
<keyword evidence="4" id="KW-1185">Reference proteome</keyword>
<dbReference type="EMBL" id="AQQO01000028">
    <property type="protein sequence ID" value="EON89762.1"/>
    <property type="molecule type" value="Genomic_DNA"/>
</dbReference>
<accession>R8ATV0</accession>
<protein>
    <recommendedName>
        <fullName evidence="2">DUF2264 domain-containing protein</fullName>
    </recommendedName>
</protein>
<gene>
    <name evidence="3" type="ORF">PLESHI_04362</name>
</gene>
<dbReference type="PATRIC" id="fig|1315976.3.peg.853"/>
<dbReference type="InterPro" id="IPR049349">
    <property type="entry name" value="DUF2264_N"/>
</dbReference>
<dbReference type="PANTHER" id="PTHR35339">
    <property type="entry name" value="LINALOOL DEHYDRATASE_ISOMERASE DOMAIN-CONTAINING PROTEIN"/>
    <property type="match status" value="1"/>
</dbReference>